<evidence type="ECO:0000256" key="5">
    <source>
        <dbReference type="ARBA" id="ARBA00022840"/>
    </source>
</evidence>
<dbReference type="Gene3D" id="3.40.1190.10">
    <property type="entry name" value="Mur-like, catalytic domain"/>
    <property type="match status" value="1"/>
</dbReference>
<evidence type="ECO:0000256" key="4">
    <source>
        <dbReference type="ARBA" id="ARBA00022741"/>
    </source>
</evidence>
<dbReference type="GO" id="GO:0008360">
    <property type="term" value="P:regulation of cell shape"/>
    <property type="evidence" value="ECO:0007669"/>
    <property type="project" value="UniProtKB-KW"/>
</dbReference>
<keyword evidence="7" id="KW-0573">Peptidoglycan synthesis</keyword>
<evidence type="ECO:0000259" key="11">
    <source>
        <dbReference type="Pfam" id="PF02875"/>
    </source>
</evidence>
<evidence type="ECO:0000256" key="8">
    <source>
        <dbReference type="ARBA" id="ARBA00023306"/>
    </source>
</evidence>
<dbReference type="InterPro" id="IPR013221">
    <property type="entry name" value="Mur_ligase_cen"/>
</dbReference>
<dbReference type="Pfam" id="PF08245">
    <property type="entry name" value="Mur_ligase_M"/>
    <property type="match status" value="1"/>
</dbReference>
<reference evidence="13" key="1">
    <citation type="submission" date="2020-05" db="EMBL/GenBank/DDBJ databases">
        <authorList>
            <person name="Chiriac C."/>
            <person name="Salcher M."/>
            <person name="Ghai R."/>
            <person name="Kavagutti S V."/>
        </authorList>
    </citation>
    <scope>NUCLEOTIDE SEQUENCE</scope>
</reference>
<evidence type="ECO:0000256" key="7">
    <source>
        <dbReference type="ARBA" id="ARBA00022984"/>
    </source>
</evidence>
<accession>A0A6J6BS31</accession>
<keyword evidence="2" id="KW-0436">Ligase</keyword>
<dbReference type="SUPFAM" id="SSF53623">
    <property type="entry name" value="MurD-like peptide ligases, catalytic domain"/>
    <property type="match status" value="1"/>
</dbReference>
<dbReference type="NCBIfam" id="TIGR01143">
    <property type="entry name" value="murF"/>
    <property type="match status" value="1"/>
</dbReference>
<gene>
    <name evidence="13" type="ORF">UFOPK1353_00980</name>
</gene>
<evidence type="ECO:0000256" key="9">
    <source>
        <dbReference type="ARBA" id="ARBA00023316"/>
    </source>
</evidence>
<feature type="domain" description="Mur ligase C-terminal" evidence="11">
    <location>
        <begin position="335"/>
        <end position="441"/>
    </location>
</feature>
<dbReference type="AlphaFoldDB" id="A0A6J6BS31"/>
<dbReference type="PANTHER" id="PTHR43024">
    <property type="entry name" value="UDP-N-ACETYLMURAMOYL-TRIPEPTIDE--D-ALANYL-D-ALANINE LIGASE"/>
    <property type="match status" value="1"/>
</dbReference>
<dbReference type="HAMAP" id="MF_02019">
    <property type="entry name" value="MurF"/>
    <property type="match status" value="1"/>
</dbReference>
<protein>
    <recommendedName>
        <fullName evidence="10">UDP-MurNAc-pentapeptide synthetase</fullName>
    </recommendedName>
</protein>
<keyword evidence="9" id="KW-0961">Cell wall biogenesis/degradation</keyword>
<dbReference type="GO" id="GO:0005524">
    <property type="term" value="F:ATP binding"/>
    <property type="evidence" value="ECO:0007669"/>
    <property type="project" value="UniProtKB-KW"/>
</dbReference>
<evidence type="ECO:0000256" key="3">
    <source>
        <dbReference type="ARBA" id="ARBA00022618"/>
    </source>
</evidence>
<proteinExistence type="inferred from homology"/>
<evidence type="ECO:0000256" key="10">
    <source>
        <dbReference type="ARBA" id="ARBA00031461"/>
    </source>
</evidence>
<dbReference type="InterPro" id="IPR036615">
    <property type="entry name" value="Mur_ligase_C_dom_sf"/>
</dbReference>
<dbReference type="InterPro" id="IPR005863">
    <property type="entry name" value="UDP-N-AcMur_synth"/>
</dbReference>
<dbReference type="InterPro" id="IPR036565">
    <property type="entry name" value="Mur-like_cat_sf"/>
</dbReference>
<dbReference type="EMBL" id="CAEZSE010000177">
    <property type="protein sequence ID" value="CAB4541931.1"/>
    <property type="molecule type" value="Genomic_DNA"/>
</dbReference>
<keyword evidence="6" id="KW-0133">Cell shape</keyword>
<keyword evidence="1" id="KW-0963">Cytoplasm</keyword>
<sequence>MIYSFDRVLDIRAVIIKSLMRLMAADVAQAVSGELVGANAHLDGVSFDSRSIKPGQLFVPIIDQRDGHDFIADALSRGAGAYLTSRAPQGRTAITVTDTVAGLLNLGAWGRTRLDNQLQKRVVAITGSVGKTSTKDLIASALSTTLRTHANDQSFNNDFGLPTTILNAPDNVEALVLEMGMRGFGEIARLCEVARPQIGVVTAVSNAHTQRVGSIDGVTRAKRELIESLPVGGFAILNADDPNVLSMRDASNAQVLTFGESLAADVQMVDCEIGQQGRAIAMIKTPWGDAKLSMNVPGKHMAHNALAALCVAGVLSVDISQAAEAISKSEISPSRMQIRKLKNGAVVLDDSYNANPASMRAALETLMTFSGARRTAFCGLMAELAEPSEDHLAIALLAKQNQIELVAIETDLYGVRPINFSQARQVLAELGDGDLVLVKGSKVAGLVGLCEGL</sequence>
<dbReference type="Gene3D" id="3.90.190.20">
    <property type="entry name" value="Mur ligase, C-terminal domain"/>
    <property type="match status" value="1"/>
</dbReference>
<dbReference type="InterPro" id="IPR035911">
    <property type="entry name" value="MurE/MurF_N"/>
</dbReference>
<dbReference type="GO" id="GO:0071555">
    <property type="term" value="P:cell wall organization"/>
    <property type="evidence" value="ECO:0007669"/>
    <property type="project" value="UniProtKB-KW"/>
</dbReference>
<name>A0A6J6BS31_9ZZZZ</name>
<feature type="domain" description="Mur ligase central" evidence="12">
    <location>
        <begin position="125"/>
        <end position="312"/>
    </location>
</feature>
<dbReference type="GO" id="GO:0051301">
    <property type="term" value="P:cell division"/>
    <property type="evidence" value="ECO:0007669"/>
    <property type="project" value="UniProtKB-KW"/>
</dbReference>
<keyword evidence="4" id="KW-0547">Nucleotide-binding</keyword>
<dbReference type="Gene3D" id="3.40.1390.10">
    <property type="entry name" value="MurE/MurF, N-terminal domain"/>
    <property type="match status" value="1"/>
</dbReference>
<keyword evidence="3" id="KW-0132">Cell division</keyword>
<dbReference type="InterPro" id="IPR051046">
    <property type="entry name" value="MurCDEF_CellWall_CoF430Synth"/>
</dbReference>
<evidence type="ECO:0000256" key="6">
    <source>
        <dbReference type="ARBA" id="ARBA00022960"/>
    </source>
</evidence>
<evidence type="ECO:0000313" key="13">
    <source>
        <dbReference type="EMBL" id="CAB4541931.1"/>
    </source>
</evidence>
<dbReference type="GO" id="GO:0009252">
    <property type="term" value="P:peptidoglycan biosynthetic process"/>
    <property type="evidence" value="ECO:0007669"/>
    <property type="project" value="UniProtKB-KW"/>
</dbReference>
<dbReference type="GO" id="GO:0047480">
    <property type="term" value="F:UDP-N-acetylmuramoyl-tripeptide-D-alanyl-D-alanine ligase activity"/>
    <property type="evidence" value="ECO:0007669"/>
    <property type="project" value="InterPro"/>
</dbReference>
<dbReference type="SUPFAM" id="SSF53244">
    <property type="entry name" value="MurD-like peptide ligases, peptide-binding domain"/>
    <property type="match status" value="1"/>
</dbReference>
<dbReference type="InterPro" id="IPR004101">
    <property type="entry name" value="Mur_ligase_C"/>
</dbReference>
<dbReference type="SUPFAM" id="SSF63418">
    <property type="entry name" value="MurE/MurF N-terminal domain"/>
    <property type="match status" value="1"/>
</dbReference>
<evidence type="ECO:0000256" key="1">
    <source>
        <dbReference type="ARBA" id="ARBA00022490"/>
    </source>
</evidence>
<evidence type="ECO:0000259" key="12">
    <source>
        <dbReference type="Pfam" id="PF08245"/>
    </source>
</evidence>
<evidence type="ECO:0000256" key="2">
    <source>
        <dbReference type="ARBA" id="ARBA00022598"/>
    </source>
</evidence>
<keyword evidence="5" id="KW-0067">ATP-binding</keyword>
<dbReference type="Pfam" id="PF02875">
    <property type="entry name" value="Mur_ligase_C"/>
    <property type="match status" value="1"/>
</dbReference>
<dbReference type="PANTHER" id="PTHR43024:SF1">
    <property type="entry name" value="UDP-N-ACETYLMURAMOYL-TRIPEPTIDE--D-ALANYL-D-ALANINE LIGASE"/>
    <property type="match status" value="1"/>
</dbReference>
<organism evidence="13">
    <name type="scientific">freshwater metagenome</name>
    <dbReference type="NCBI Taxonomy" id="449393"/>
    <lineage>
        <taxon>unclassified sequences</taxon>
        <taxon>metagenomes</taxon>
        <taxon>ecological metagenomes</taxon>
    </lineage>
</organism>
<keyword evidence="8" id="KW-0131">Cell cycle</keyword>